<dbReference type="Gene3D" id="3.50.50.60">
    <property type="entry name" value="FAD/NAD(P)-binding domain"/>
    <property type="match status" value="2"/>
</dbReference>
<dbReference type="GO" id="GO:0141052">
    <property type="term" value="F:histone H3 demethylase activity"/>
    <property type="evidence" value="ECO:0007669"/>
    <property type="project" value="UniProtKB-ARBA"/>
</dbReference>
<feature type="compositionally biased region" description="Polar residues" evidence="8">
    <location>
        <begin position="2135"/>
        <end position="2147"/>
    </location>
</feature>
<feature type="compositionally biased region" description="Low complexity" evidence="8">
    <location>
        <begin position="144"/>
        <end position="162"/>
    </location>
</feature>
<evidence type="ECO:0000313" key="10">
    <source>
        <dbReference type="EMBL" id="KAJ6836150.1"/>
    </source>
</evidence>
<dbReference type="PROSITE" id="PS50934">
    <property type="entry name" value="SWIRM"/>
    <property type="match status" value="1"/>
</dbReference>
<dbReference type="InterPro" id="IPR002937">
    <property type="entry name" value="Amino_oxidase"/>
</dbReference>
<dbReference type="InterPro" id="IPR009057">
    <property type="entry name" value="Homeodomain-like_sf"/>
</dbReference>
<dbReference type="EMBL" id="JANAVB010012243">
    <property type="protein sequence ID" value="KAJ6836150.1"/>
    <property type="molecule type" value="Genomic_DNA"/>
</dbReference>
<evidence type="ECO:0000256" key="6">
    <source>
        <dbReference type="ARBA" id="ARBA00022946"/>
    </source>
</evidence>
<dbReference type="Gene3D" id="3.90.660.10">
    <property type="match status" value="1"/>
</dbReference>
<feature type="region of interest" description="Disordered" evidence="8">
    <location>
        <begin position="605"/>
        <end position="624"/>
    </location>
</feature>
<protein>
    <submittedName>
        <fullName evidence="10">Lysine-specific histone demethylase 1-like protein 3</fullName>
    </submittedName>
</protein>
<dbReference type="InterPro" id="IPR050281">
    <property type="entry name" value="Flavin_monoamine_oxidase"/>
</dbReference>
<feature type="compositionally biased region" description="Basic and acidic residues" evidence="8">
    <location>
        <begin position="422"/>
        <end position="438"/>
    </location>
</feature>
<feature type="region of interest" description="Disordered" evidence="8">
    <location>
        <begin position="343"/>
        <end position="386"/>
    </location>
</feature>
<evidence type="ECO:0000256" key="1">
    <source>
        <dbReference type="ARBA" id="ARBA00001974"/>
    </source>
</evidence>
<dbReference type="InterPro" id="IPR007526">
    <property type="entry name" value="SWIRM"/>
</dbReference>
<dbReference type="InterPro" id="IPR036188">
    <property type="entry name" value="FAD/NAD-bd_sf"/>
</dbReference>
<evidence type="ECO:0000256" key="8">
    <source>
        <dbReference type="SAM" id="MobiDB-lite"/>
    </source>
</evidence>
<keyword evidence="11" id="KW-1185">Reference proteome</keyword>
<dbReference type="Gene3D" id="1.10.10.10">
    <property type="entry name" value="Winged helix-like DNA-binding domain superfamily/Winged helix DNA-binding domain"/>
    <property type="match status" value="1"/>
</dbReference>
<reference evidence="10" key="1">
    <citation type="journal article" date="2023" name="GigaByte">
        <title>Genome assembly of the bearded iris, Iris pallida Lam.</title>
        <authorList>
            <person name="Bruccoleri R.E."/>
            <person name="Oakeley E.J."/>
            <person name="Faust A.M.E."/>
            <person name="Altorfer M."/>
            <person name="Dessus-Babus S."/>
            <person name="Burckhardt D."/>
            <person name="Oertli M."/>
            <person name="Naumann U."/>
            <person name="Petersen F."/>
            <person name="Wong J."/>
        </authorList>
    </citation>
    <scope>NUCLEOTIDE SEQUENCE</scope>
    <source>
        <strain evidence="10">GSM-AAB239-AS_SAM_17_03QT</strain>
    </source>
</reference>
<evidence type="ECO:0000256" key="7">
    <source>
        <dbReference type="ARBA" id="ARBA00023002"/>
    </source>
</evidence>
<dbReference type="SUPFAM" id="SSF51905">
    <property type="entry name" value="FAD/NAD(P)-binding domain"/>
    <property type="match status" value="1"/>
</dbReference>
<keyword evidence="5" id="KW-0156">Chromatin regulator</keyword>
<keyword evidence="6" id="KW-0809">Transit peptide</keyword>
<dbReference type="Pfam" id="PF01593">
    <property type="entry name" value="Amino_oxidase"/>
    <property type="match status" value="1"/>
</dbReference>
<sequence length="2243" mass="242807">MNDKNPAAEGELGRDAASASPSANGGLGFREKKGSKMGSSSKRKSSAVMKEESGDDELPLASMLRSKKLRVAKKEKVVLDDFATGGGSLSGGIETRPALRSELGTTLASFRKRLKGPRRLTGSRDVSGYLQGKRSRKGKKGVVEVHVGPGGSPDVSSGDSDSLFAYMQRARTGGSKQKRQIESVAGGNGDDLGQSSGKVAEDSPVPLVGELISGGAFSTVSDGVPVGTVGRRQKDRKSCNGFSAEAKELAFNDYSSYAGDNLDGSSNKVLEDLSVPLVEHRTPVGVPVGTVQRRRRCRKSRGGSVAEVKEVDSGVDVDLVHTGEGGQVLVPTLNGSLEGRLHAVVGKGPSSSGRKGRVKTQKSGKISSGSSGRTGRKYLSRSGLEDSSVSALKVEEEAVRLDATGFLRSEGNLDSNEPSVPEPKERFGPTKEVGDDKLNQNSDGALKVLLPQEKKEKVQSMVSGLKHCSNGDLEGLVREPVFGASSKSSAEEPMTLATSTKDEPSEPSHGNPALVQDSCPGKSLATSEVPAKSEVLLNQLSVGEPHVKSLLPKPTSEVLEQVADGHLDEVGKTLPIDNTNLDKEYPFLPSEEAFEELYAHSEKLPSNYKRESAEETEGREPLEKPSEIVMEDCPSSLDENLQSIVRDQEGISVPGDGINEQCDENLLGSSLSCFGKDNEDNQNFNGVSDQLPKEDLVCTKSPCRSDTTHAANLECDYRLPQSFLGSVSIITSNAAKQSDTSSAANSKVSSASDDSLNQFAEVNLLVNQCSAGASKEPSQVGSGELVSMKDVHAPCSQKIIVEIKETGELDAIAVSTRETIDNELVAPRTARIPKKRKHGDMAYEGDFDWEVLVHEQGLFTNVPSVGGDRFARTKEKLNSSDTLGDATCGGMAAVAAGLKASAANPIERIKFKEILKRKGGLQEYLDCRNFVLGLWHKDVKHTLLLEECGISPAPSKDESPRASLLRETFIFLDRNGYINAGIALGKERPIPYGLPEFVLSEGSKAKSTCTGKIGNPKDELASLPNQFEISENIGYPGVGRTVNLNASTIGSELFTSVRSEEYATCSLELDIKPISPTCEIQPCDTVADGNDTCLDGKEIQHHDQEQGRMPTSDSPNADPSHMITGGLNYFSSLSSDMLHLGKTDQTEVANNESSGIMSAAEQLQENCNTECDYDDHKRVIIVGAGPAGLTAARHLQRQGFSVIVLEARDRIGGRVYTDRSSLSVPVDLGASIITGVEADVATERRPDPSSLVCSQLGLELTILNSDCPLYDVVTGHKVPADLDEALEAEYNGLLDDMVPFVAQNSENAVKMSLEDGLEYALRRHRLACSAAAAVELDHSKVGSGIIDSWLSAPTDLRTVKGDDNARRTNSLSPLERRVMDWHFANLEYGCAALLKDVSLPYWNQDDIYGGFGGAHCMIKEGYSTVVESLSKGLNIHLNHPVTDITYNTSDSEGSCQQKDIVKVCTSNGREFLGDAVLITVPLGCLKANTIKFSPVLPEWKESSIRRLGFGVLNKVVLEFPEVFWDDAVDYFGATAEETGRRGQCFMFWNVKKTVGAPVLIALVVGKAAIDGENISTSDHVNYALKILRKLFGDSCVPDPVASVVTNWGVDPFSRGAYSYVAVGASGEDYDILGKPVANCLFFAGEATCKEHPDTVGGAMMSGLREAVRIIDIFTTGKDYAAEVEEMEAVQRRLDSGRSELKDLSKKLDGMHAVLSKEVILRDLFSNAKTTSARLHLAKEMLRLPVEVLKSFTGNKQGLSTLNSWILDSLGKNATQLLRHCVRLLMLVSTDLLAVRLSGIGKTIKDKVCMHTSRDIRAIASQLVNMWIDVFRKEKAANGGLRLLKQPTSESSKFRSKDITAGKVRVTSEASEIRANLLVPSSAGNQSPSIQSHNKKIDSRTSRLEILIDAKSVANSSRSHSLIQGQDSKVEEDMVVSEEEAAALAAAEAARAAALAAAEAFASSEAEINTLRELPKIPSFHKFARRDQYTQVDDSDLRRRWSGGIHSRQDCISEIDSRNCKVRNWSVDFTAACSNLEGSKMSADNYTQRSNSNEMAYPNSFREHSGESGAMDSRLTKAWVDMDAVCSGGVKDYLAIERWQSQAMDADADFFSRLHVRDEEDSNKMFVTPPAKGNGQIEQSSASQTAENKLSVEGQPRGVEHIRQGLLDYVASLLMPLYKTRKIDKEGYKSIMKKTATKVMEQCTEAEKMMTAYEFLDFKRKNKIRSFVDKLIERHMAMNPSTKS</sequence>
<proteinExistence type="inferred from homology"/>
<accession>A0AAX6H546</accession>
<organism evidence="10 11">
    <name type="scientific">Iris pallida</name>
    <name type="common">Sweet iris</name>
    <dbReference type="NCBI Taxonomy" id="29817"/>
    <lineage>
        <taxon>Eukaryota</taxon>
        <taxon>Viridiplantae</taxon>
        <taxon>Streptophyta</taxon>
        <taxon>Embryophyta</taxon>
        <taxon>Tracheophyta</taxon>
        <taxon>Spermatophyta</taxon>
        <taxon>Magnoliopsida</taxon>
        <taxon>Liliopsida</taxon>
        <taxon>Asparagales</taxon>
        <taxon>Iridaceae</taxon>
        <taxon>Iridoideae</taxon>
        <taxon>Irideae</taxon>
        <taxon>Iris</taxon>
    </lineage>
</organism>
<feature type="compositionally biased region" description="Low complexity" evidence="8">
    <location>
        <begin position="344"/>
        <end position="353"/>
    </location>
</feature>
<keyword evidence="7" id="KW-0560">Oxidoreductase</keyword>
<evidence type="ECO:0000259" key="9">
    <source>
        <dbReference type="PROSITE" id="PS50934"/>
    </source>
</evidence>
<comment type="caution">
    <text evidence="10">The sequence shown here is derived from an EMBL/GenBank/DDBJ whole genome shotgun (WGS) entry which is preliminary data.</text>
</comment>
<feature type="compositionally biased region" description="Low complexity" evidence="8">
    <location>
        <begin position="363"/>
        <end position="373"/>
    </location>
</feature>
<keyword evidence="4" id="KW-0274">FAD</keyword>
<reference evidence="10" key="2">
    <citation type="submission" date="2023-04" db="EMBL/GenBank/DDBJ databases">
        <authorList>
            <person name="Bruccoleri R.E."/>
            <person name="Oakeley E.J."/>
            <person name="Faust A.-M."/>
            <person name="Dessus-Babus S."/>
            <person name="Altorfer M."/>
            <person name="Burckhardt D."/>
            <person name="Oertli M."/>
            <person name="Naumann U."/>
            <person name="Petersen F."/>
            <person name="Wong J."/>
        </authorList>
    </citation>
    <scope>NUCLEOTIDE SEQUENCE</scope>
    <source>
        <strain evidence="10">GSM-AAB239-AS_SAM_17_03QT</strain>
        <tissue evidence="10">Leaf</tissue>
    </source>
</reference>
<dbReference type="PANTHER" id="PTHR10742:SF410">
    <property type="entry name" value="LYSINE-SPECIFIC HISTONE DEMETHYLASE 2"/>
    <property type="match status" value="1"/>
</dbReference>
<gene>
    <name evidence="10" type="ORF">M6B38_328435</name>
</gene>
<feature type="region of interest" description="Disordered" evidence="8">
    <location>
        <begin position="484"/>
        <end position="527"/>
    </location>
</feature>
<evidence type="ECO:0000256" key="4">
    <source>
        <dbReference type="ARBA" id="ARBA00022827"/>
    </source>
</evidence>
<feature type="region of interest" description="Disordered" evidence="8">
    <location>
        <begin position="408"/>
        <end position="441"/>
    </location>
</feature>
<comment type="cofactor">
    <cofactor evidence="1">
        <name>FAD</name>
        <dbReference type="ChEBI" id="CHEBI:57692"/>
    </cofactor>
</comment>
<comment type="similarity">
    <text evidence="2">Belongs to the flavin monoamine oxidase family.</text>
</comment>
<evidence type="ECO:0000256" key="5">
    <source>
        <dbReference type="ARBA" id="ARBA00022853"/>
    </source>
</evidence>
<dbReference type="SUPFAM" id="SSF54373">
    <property type="entry name" value="FAD-linked reductases, C-terminal domain"/>
    <property type="match status" value="1"/>
</dbReference>
<feature type="region of interest" description="Disordered" evidence="8">
    <location>
        <begin position="114"/>
        <end position="203"/>
    </location>
</feature>
<dbReference type="Proteomes" id="UP001140949">
    <property type="component" value="Unassembled WGS sequence"/>
</dbReference>
<evidence type="ECO:0000256" key="3">
    <source>
        <dbReference type="ARBA" id="ARBA00022630"/>
    </source>
</evidence>
<dbReference type="PANTHER" id="PTHR10742">
    <property type="entry name" value="FLAVIN MONOAMINE OXIDASE"/>
    <property type="match status" value="1"/>
</dbReference>
<name>A0AAX6H546_IRIPA</name>
<evidence type="ECO:0000256" key="2">
    <source>
        <dbReference type="ARBA" id="ARBA00005995"/>
    </source>
</evidence>
<evidence type="ECO:0000313" key="11">
    <source>
        <dbReference type="Proteomes" id="UP001140949"/>
    </source>
</evidence>
<dbReference type="FunFam" id="3.50.50.60:FF:000507">
    <property type="entry name" value="Lysine-specific histone demethylase 1 homolog 3"/>
    <property type="match status" value="1"/>
</dbReference>
<dbReference type="Pfam" id="PF04433">
    <property type="entry name" value="SWIRM"/>
    <property type="match status" value="1"/>
</dbReference>
<feature type="region of interest" description="Disordered" evidence="8">
    <location>
        <begin position="1"/>
        <end position="66"/>
    </location>
</feature>
<keyword evidence="3" id="KW-0285">Flavoprotein</keyword>
<dbReference type="InterPro" id="IPR036388">
    <property type="entry name" value="WH-like_DNA-bd_sf"/>
</dbReference>
<feature type="region of interest" description="Disordered" evidence="8">
    <location>
        <begin position="2126"/>
        <end position="2154"/>
    </location>
</feature>
<feature type="domain" description="SWIRM" evidence="9">
    <location>
        <begin position="889"/>
        <end position="989"/>
    </location>
</feature>
<dbReference type="GO" id="GO:0016705">
    <property type="term" value="F:oxidoreductase activity, acting on paired donors, with incorporation or reduction of molecular oxygen"/>
    <property type="evidence" value="ECO:0007669"/>
    <property type="project" value="UniProtKB-ARBA"/>
</dbReference>
<dbReference type="SUPFAM" id="SSF46689">
    <property type="entry name" value="Homeodomain-like"/>
    <property type="match status" value="1"/>
</dbReference>
<dbReference type="PRINTS" id="PR00419">
    <property type="entry name" value="ADXRDTASE"/>
</dbReference>